<name>A0A4Q9DME4_9BACL</name>
<dbReference type="PRINTS" id="PR00032">
    <property type="entry name" value="HTHARAC"/>
</dbReference>
<dbReference type="SUPFAM" id="SSF46689">
    <property type="entry name" value="Homeodomain-like"/>
    <property type="match status" value="2"/>
</dbReference>
<keyword evidence="3" id="KW-0804">Transcription</keyword>
<evidence type="ECO:0000256" key="3">
    <source>
        <dbReference type="ARBA" id="ARBA00023163"/>
    </source>
</evidence>
<dbReference type="Gene3D" id="1.10.10.60">
    <property type="entry name" value="Homeodomain-like"/>
    <property type="match status" value="2"/>
</dbReference>
<dbReference type="Gene3D" id="3.40.50.2300">
    <property type="match status" value="1"/>
</dbReference>
<dbReference type="GO" id="GO:0043565">
    <property type="term" value="F:sequence-specific DNA binding"/>
    <property type="evidence" value="ECO:0007669"/>
    <property type="project" value="InterPro"/>
</dbReference>
<dbReference type="Proteomes" id="UP000293142">
    <property type="component" value="Unassembled WGS sequence"/>
</dbReference>
<evidence type="ECO:0000313" key="7">
    <source>
        <dbReference type="EMBL" id="TBL75788.1"/>
    </source>
</evidence>
<dbReference type="SMART" id="SM00342">
    <property type="entry name" value="HTH_ARAC"/>
    <property type="match status" value="1"/>
</dbReference>
<evidence type="ECO:0000313" key="8">
    <source>
        <dbReference type="Proteomes" id="UP000293142"/>
    </source>
</evidence>
<organism evidence="7 8">
    <name type="scientific">Paenibacillus thalictri</name>
    <dbReference type="NCBI Taxonomy" id="2527873"/>
    <lineage>
        <taxon>Bacteria</taxon>
        <taxon>Bacillati</taxon>
        <taxon>Bacillota</taxon>
        <taxon>Bacilli</taxon>
        <taxon>Bacillales</taxon>
        <taxon>Paenibacillaceae</taxon>
        <taxon>Paenibacillus</taxon>
    </lineage>
</organism>
<dbReference type="InterPro" id="IPR009057">
    <property type="entry name" value="Homeodomain-like_sf"/>
</dbReference>
<dbReference type="RefSeq" id="WP_131015700.1">
    <property type="nucleotide sequence ID" value="NZ_SIRE01000016.1"/>
</dbReference>
<dbReference type="OrthoDB" id="159632at2"/>
<feature type="modified residue" description="4-aspartylphosphate" evidence="4">
    <location>
        <position position="54"/>
    </location>
</feature>
<dbReference type="Pfam" id="PF00072">
    <property type="entry name" value="Response_reg"/>
    <property type="match status" value="1"/>
</dbReference>
<evidence type="ECO:0000259" key="5">
    <source>
        <dbReference type="PROSITE" id="PS01124"/>
    </source>
</evidence>
<dbReference type="SMART" id="SM00448">
    <property type="entry name" value="REC"/>
    <property type="match status" value="1"/>
</dbReference>
<keyword evidence="2" id="KW-0238">DNA-binding</keyword>
<dbReference type="SUPFAM" id="SSF52172">
    <property type="entry name" value="CheY-like"/>
    <property type="match status" value="1"/>
</dbReference>
<dbReference type="GO" id="GO:0000160">
    <property type="term" value="P:phosphorelay signal transduction system"/>
    <property type="evidence" value="ECO:0007669"/>
    <property type="project" value="InterPro"/>
</dbReference>
<dbReference type="Pfam" id="PF12833">
    <property type="entry name" value="HTH_18"/>
    <property type="match status" value="1"/>
</dbReference>
<protein>
    <submittedName>
        <fullName evidence="7">Response regulator</fullName>
    </submittedName>
</protein>
<dbReference type="PROSITE" id="PS50110">
    <property type="entry name" value="RESPONSE_REGULATORY"/>
    <property type="match status" value="1"/>
</dbReference>
<accession>A0A4Q9DME4</accession>
<comment type="caution">
    <text evidence="7">The sequence shown here is derived from an EMBL/GenBank/DDBJ whole genome shotgun (WGS) entry which is preliminary data.</text>
</comment>
<dbReference type="PANTHER" id="PTHR43280">
    <property type="entry name" value="ARAC-FAMILY TRANSCRIPTIONAL REGULATOR"/>
    <property type="match status" value="1"/>
</dbReference>
<dbReference type="InterPro" id="IPR001789">
    <property type="entry name" value="Sig_transdc_resp-reg_receiver"/>
</dbReference>
<dbReference type="GO" id="GO:0003700">
    <property type="term" value="F:DNA-binding transcription factor activity"/>
    <property type="evidence" value="ECO:0007669"/>
    <property type="project" value="InterPro"/>
</dbReference>
<evidence type="ECO:0000256" key="4">
    <source>
        <dbReference type="PROSITE-ProRule" id="PRU00169"/>
    </source>
</evidence>
<proteinExistence type="predicted"/>
<evidence type="ECO:0000259" key="6">
    <source>
        <dbReference type="PROSITE" id="PS50110"/>
    </source>
</evidence>
<sequence>MNVLIVDDEAHVREAIDLSVDWEKFGVIGRYMAENGIQALESLKLYKPAVMFCDMKMPVMNGIELLKKIREEGLDTHVIVISGYDDFEYTRATIQANGVDYILKPFRSKDVEDALHKAVQAWKEQTETRQTDAEREYVVRKADALLDEKKLAAYFRGEMPLSPSVRKIVEKNGLPDQRLHIALILPKNRMKVLDQRFMLDEELFTFAVRNIAQYTFGSHFPHYLCRLDDYQWLLVFKSQVGTGDAGGTFYLERLKRAMMQTIQLDVLIGRSGECAHLQTIHGIIAEARNALLNGDILSGSAAAAANVQEDLPALLNQQFLLKQAIETGNKTFAADILGKHANALRRRGKLLLKELQVCTMEANLLLGRWKQLAGVGGDAQVPFLPLWINDLDEWEQMLIQQVHLLIDGMNPNITSGHGIEEVKDYLDKHYHEDVSLPALSEQFHFSTQYISKKFKETYGITVVAYLTDLRMDKAKALLKSTALSIADIAGQLGYDDENYFSKVFKKQVGMSPFPYRKLHEIK</sequence>
<dbReference type="InterPro" id="IPR018060">
    <property type="entry name" value="HTH_AraC"/>
</dbReference>
<keyword evidence="8" id="KW-1185">Reference proteome</keyword>
<dbReference type="PROSITE" id="PS01124">
    <property type="entry name" value="HTH_ARAC_FAMILY_2"/>
    <property type="match status" value="1"/>
</dbReference>
<dbReference type="PANTHER" id="PTHR43280:SF28">
    <property type="entry name" value="HTH-TYPE TRANSCRIPTIONAL ACTIVATOR RHAS"/>
    <property type="match status" value="1"/>
</dbReference>
<gene>
    <name evidence="7" type="ORF">EYB31_22675</name>
</gene>
<reference evidence="7 8" key="1">
    <citation type="submission" date="2019-02" db="EMBL/GenBank/DDBJ databases">
        <title>Paenibacillus sp. nov., isolated from surface-sterilized tissue of Thalictrum simplex L.</title>
        <authorList>
            <person name="Tuo L."/>
        </authorList>
    </citation>
    <scope>NUCLEOTIDE SEQUENCE [LARGE SCALE GENOMIC DNA]</scope>
    <source>
        <strain evidence="7 8">N2SHLJ1</strain>
    </source>
</reference>
<dbReference type="InterPro" id="IPR011006">
    <property type="entry name" value="CheY-like_superfamily"/>
</dbReference>
<evidence type="ECO:0000256" key="1">
    <source>
        <dbReference type="ARBA" id="ARBA00023015"/>
    </source>
</evidence>
<feature type="domain" description="Response regulatory" evidence="6">
    <location>
        <begin position="2"/>
        <end position="119"/>
    </location>
</feature>
<keyword evidence="1" id="KW-0805">Transcription regulation</keyword>
<keyword evidence="4" id="KW-0597">Phosphoprotein</keyword>
<feature type="domain" description="HTH araC/xylS-type" evidence="5">
    <location>
        <begin position="420"/>
        <end position="518"/>
    </location>
</feature>
<dbReference type="InterPro" id="IPR020449">
    <property type="entry name" value="Tscrpt_reg_AraC-type_HTH"/>
</dbReference>
<dbReference type="AlphaFoldDB" id="A0A4Q9DME4"/>
<dbReference type="CDD" id="cd17536">
    <property type="entry name" value="REC_YesN-like"/>
    <property type="match status" value="1"/>
</dbReference>
<evidence type="ECO:0000256" key="2">
    <source>
        <dbReference type="ARBA" id="ARBA00023125"/>
    </source>
</evidence>
<dbReference type="EMBL" id="SIRE01000016">
    <property type="protein sequence ID" value="TBL75788.1"/>
    <property type="molecule type" value="Genomic_DNA"/>
</dbReference>